<name>A0A512REB3_9BACT</name>
<gene>
    <name evidence="3" type="ORF">CCY01nite_02990</name>
</gene>
<dbReference type="AlphaFoldDB" id="A0A512REB3"/>
<dbReference type="Proteomes" id="UP000321436">
    <property type="component" value="Unassembled WGS sequence"/>
</dbReference>
<accession>A0A512REB3</accession>
<feature type="domain" description="Activator of Hsp90 ATPase homologue 1/2-like C-terminal" evidence="2">
    <location>
        <begin position="4"/>
        <end position="139"/>
    </location>
</feature>
<sequence>MIGAPPERIYQAITTREGLAGWWTPDAEAKPQPGSIARFPFGSGYFKEMKVIELKPFELVKWDCIAGADEWIGTTLSFTLESGDPVTLLAFHPEMGDQMRQLKNSDKATLLTLKHDNWKDYTPMFAECSYTWARFLRSLKLLCETGKGRPWPHQHQTVL</sequence>
<evidence type="ECO:0000313" key="4">
    <source>
        <dbReference type="Proteomes" id="UP000321436"/>
    </source>
</evidence>
<dbReference type="CDD" id="cd07814">
    <property type="entry name" value="SRPBCC_CalC_Aha1-like"/>
    <property type="match status" value="1"/>
</dbReference>
<protein>
    <submittedName>
        <fullName evidence="3">Activator of HSP90 ATPase</fullName>
    </submittedName>
</protein>
<comment type="caution">
    <text evidence="3">The sequence shown here is derived from an EMBL/GenBank/DDBJ whole genome shotgun (WGS) entry which is preliminary data.</text>
</comment>
<reference evidence="3 4" key="1">
    <citation type="submission" date="2019-07" db="EMBL/GenBank/DDBJ databases">
        <title>Whole genome shotgun sequence of Chitinophaga cymbidii NBRC 109752.</title>
        <authorList>
            <person name="Hosoyama A."/>
            <person name="Uohara A."/>
            <person name="Ohji S."/>
            <person name="Ichikawa N."/>
        </authorList>
    </citation>
    <scope>NUCLEOTIDE SEQUENCE [LARGE SCALE GENOMIC DNA]</scope>
    <source>
        <strain evidence="3 4">NBRC 109752</strain>
    </source>
</reference>
<evidence type="ECO:0000256" key="1">
    <source>
        <dbReference type="ARBA" id="ARBA00006817"/>
    </source>
</evidence>
<evidence type="ECO:0000259" key="2">
    <source>
        <dbReference type="Pfam" id="PF08327"/>
    </source>
</evidence>
<keyword evidence="4" id="KW-1185">Reference proteome</keyword>
<evidence type="ECO:0000313" key="3">
    <source>
        <dbReference type="EMBL" id="GEP94039.1"/>
    </source>
</evidence>
<proteinExistence type="inferred from homology"/>
<dbReference type="Gene3D" id="3.30.530.20">
    <property type="match status" value="1"/>
</dbReference>
<dbReference type="InterPro" id="IPR023393">
    <property type="entry name" value="START-like_dom_sf"/>
</dbReference>
<dbReference type="EMBL" id="BKAU01000001">
    <property type="protein sequence ID" value="GEP94039.1"/>
    <property type="molecule type" value="Genomic_DNA"/>
</dbReference>
<comment type="similarity">
    <text evidence="1">Belongs to the AHA1 family.</text>
</comment>
<organism evidence="3 4">
    <name type="scientific">Chitinophaga cymbidii</name>
    <dbReference type="NCBI Taxonomy" id="1096750"/>
    <lineage>
        <taxon>Bacteria</taxon>
        <taxon>Pseudomonadati</taxon>
        <taxon>Bacteroidota</taxon>
        <taxon>Chitinophagia</taxon>
        <taxon>Chitinophagales</taxon>
        <taxon>Chitinophagaceae</taxon>
        <taxon>Chitinophaga</taxon>
    </lineage>
</organism>
<dbReference type="InterPro" id="IPR013538">
    <property type="entry name" value="ASHA1/2-like_C"/>
</dbReference>
<dbReference type="SUPFAM" id="SSF55961">
    <property type="entry name" value="Bet v1-like"/>
    <property type="match status" value="1"/>
</dbReference>
<dbReference type="Pfam" id="PF08327">
    <property type="entry name" value="AHSA1"/>
    <property type="match status" value="1"/>
</dbReference>